<sequence length="197" mass="21020">MLLLLFVVVVVGTIMSQDGERMTEEELKKIIKTGDHNGVKFYDIAPLVGDPKALRDSCAAVADWAKTLSPAPTHVVGLESRGFIFGPIIALALNVGFVMVRKKGKLPPPVVSYNYKKEYGEDTIELNEGSIPKDASVLVVDDILATGGSAIAGAKLVEQAGGKVAGMGFLIDLNSLGGMDKIQKECSYKSFATVTYQ</sequence>
<evidence type="ECO:0000256" key="7">
    <source>
        <dbReference type="ARBA" id="ARBA00011893"/>
    </source>
</evidence>
<comment type="pathway">
    <text evidence="4">Purine metabolism; AMP biosynthesis via salvage pathway; AMP from adenine: step 1/1.</text>
</comment>
<dbReference type="GO" id="GO:0044209">
    <property type="term" value="P:AMP salvage"/>
    <property type="evidence" value="ECO:0007669"/>
    <property type="project" value="UniProtKB-UniPathway"/>
</dbReference>
<evidence type="ECO:0000256" key="12">
    <source>
        <dbReference type="SAM" id="SignalP"/>
    </source>
</evidence>
<keyword evidence="10" id="KW-0808">Transferase</keyword>
<dbReference type="CDD" id="cd06223">
    <property type="entry name" value="PRTases_typeI"/>
    <property type="match status" value="1"/>
</dbReference>
<dbReference type="PANTHER" id="PTHR32315:SF3">
    <property type="entry name" value="ADENINE PHOSPHORIBOSYLTRANSFERASE"/>
    <property type="match status" value="1"/>
</dbReference>
<dbReference type="InterPro" id="IPR005764">
    <property type="entry name" value="Ade_phspho_trans"/>
</dbReference>
<keyword evidence="9" id="KW-0328">Glycosyltransferase</keyword>
<feature type="chain" id="PRO_5030774054" description="adenine phosphoribosyltransferase" evidence="12">
    <location>
        <begin position="17"/>
        <end position="197"/>
    </location>
</feature>
<keyword evidence="12" id="KW-0732">Signal</keyword>
<accession>A0A7S4NMF2</accession>
<evidence type="ECO:0000256" key="6">
    <source>
        <dbReference type="ARBA" id="ARBA00011738"/>
    </source>
</evidence>
<dbReference type="GO" id="GO:0005737">
    <property type="term" value="C:cytoplasm"/>
    <property type="evidence" value="ECO:0007669"/>
    <property type="project" value="UniProtKB-SubCell"/>
</dbReference>
<gene>
    <name evidence="14" type="ORF">NAES01612_LOCUS7008</name>
</gene>
<protein>
    <recommendedName>
        <fullName evidence="7">adenine phosphoribosyltransferase</fullName>
        <ecNumber evidence="7">2.4.2.7</ecNumber>
    </recommendedName>
</protein>
<feature type="domain" description="Phosphoribosyltransferase" evidence="13">
    <location>
        <begin position="58"/>
        <end position="180"/>
    </location>
</feature>
<dbReference type="InterPro" id="IPR029057">
    <property type="entry name" value="PRTase-like"/>
</dbReference>
<evidence type="ECO:0000256" key="10">
    <source>
        <dbReference type="ARBA" id="ARBA00022679"/>
    </source>
</evidence>
<comment type="catalytic activity">
    <reaction evidence="1">
        <text>AMP + diphosphate = 5-phospho-alpha-D-ribose 1-diphosphate + adenine</text>
        <dbReference type="Rhea" id="RHEA:16609"/>
        <dbReference type="ChEBI" id="CHEBI:16708"/>
        <dbReference type="ChEBI" id="CHEBI:33019"/>
        <dbReference type="ChEBI" id="CHEBI:58017"/>
        <dbReference type="ChEBI" id="CHEBI:456215"/>
        <dbReference type="EC" id="2.4.2.7"/>
    </reaction>
</comment>
<dbReference type="SUPFAM" id="SSF53271">
    <property type="entry name" value="PRTase-like"/>
    <property type="match status" value="1"/>
</dbReference>
<reference evidence="14" key="1">
    <citation type="submission" date="2021-01" db="EMBL/GenBank/DDBJ databases">
        <authorList>
            <person name="Corre E."/>
            <person name="Pelletier E."/>
            <person name="Niang G."/>
            <person name="Scheremetjew M."/>
            <person name="Finn R."/>
            <person name="Kale V."/>
            <person name="Holt S."/>
            <person name="Cochrane G."/>
            <person name="Meng A."/>
            <person name="Brown T."/>
            <person name="Cohen L."/>
        </authorList>
    </citation>
    <scope>NUCLEOTIDE SEQUENCE</scope>
    <source>
        <strain evidence="14">SoJaBio B1-5/56/2</strain>
    </source>
</reference>
<evidence type="ECO:0000256" key="5">
    <source>
        <dbReference type="ARBA" id="ARBA00008391"/>
    </source>
</evidence>
<dbReference type="FunFam" id="3.40.50.2020:FF:000004">
    <property type="entry name" value="Adenine phosphoribosyltransferase"/>
    <property type="match status" value="1"/>
</dbReference>
<evidence type="ECO:0000256" key="2">
    <source>
        <dbReference type="ARBA" id="ARBA00003968"/>
    </source>
</evidence>
<dbReference type="GO" id="GO:0016208">
    <property type="term" value="F:AMP binding"/>
    <property type="evidence" value="ECO:0007669"/>
    <property type="project" value="TreeGrafter"/>
</dbReference>
<dbReference type="GO" id="GO:0006168">
    <property type="term" value="P:adenine salvage"/>
    <property type="evidence" value="ECO:0007669"/>
    <property type="project" value="InterPro"/>
</dbReference>
<dbReference type="PANTHER" id="PTHR32315">
    <property type="entry name" value="ADENINE PHOSPHORIBOSYLTRANSFERASE"/>
    <property type="match status" value="1"/>
</dbReference>
<comment type="function">
    <text evidence="2">Catalyzes a salvage reaction resulting in the formation of AMP, that is energically less costly than de novo synthesis.</text>
</comment>
<dbReference type="GO" id="GO:0006166">
    <property type="term" value="P:purine ribonucleoside salvage"/>
    <property type="evidence" value="ECO:0007669"/>
    <property type="project" value="UniProtKB-KW"/>
</dbReference>
<evidence type="ECO:0000256" key="9">
    <source>
        <dbReference type="ARBA" id="ARBA00022676"/>
    </source>
</evidence>
<dbReference type="InterPro" id="IPR050054">
    <property type="entry name" value="UPRTase/APRTase"/>
</dbReference>
<dbReference type="Pfam" id="PF00156">
    <property type="entry name" value="Pribosyltran"/>
    <property type="match status" value="1"/>
</dbReference>
<dbReference type="AlphaFoldDB" id="A0A7S4NMF2"/>
<comment type="subcellular location">
    <subcellularLocation>
        <location evidence="3">Cytoplasm</location>
    </subcellularLocation>
</comment>
<dbReference type="GO" id="GO:0003999">
    <property type="term" value="F:adenine phosphoribosyltransferase activity"/>
    <property type="evidence" value="ECO:0007669"/>
    <property type="project" value="UniProtKB-EC"/>
</dbReference>
<keyword evidence="8" id="KW-0963">Cytoplasm</keyword>
<keyword evidence="11" id="KW-0660">Purine salvage</keyword>
<organism evidence="14">
    <name type="scientific">Paramoeba aestuarina</name>
    <dbReference type="NCBI Taxonomy" id="180227"/>
    <lineage>
        <taxon>Eukaryota</taxon>
        <taxon>Amoebozoa</taxon>
        <taxon>Discosea</taxon>
        <taxon>Flabellinia</taxon>
        <taxon>Dactylopodida</taxon>
        <taxon>Paramoebidae</taxon>
        <taxon>Paramoeba</taxon>
    </lineage>
</organism>
<dbReference type="EMBL" id="HBKR01010542">
    <property type="protein sequence ID" value="CAE2295410.1"/>
    <property type="molecule type" value="Transcribed_RNA"/>
</dbReference>
<dbReference type="NCBIfam" id="NF002636">
    <property type="entry name" value="PRK02304.1-5"/>
    <property type="match status" value="1"/>
</dbReference>
<dbReference type="EC" id="2.4.2.7" evidence="7"/>
<dbReference type="Gene3D" id="3.40.50.2020">
    <property type="match status" value="1"/>
</dbReference>
<evidence type="ECO:0000256" key="4">
    <source>
        <dbReference type="ARBA" id="ARBA00004659"/>
    </source>
</evidence>
<evidence type="ECO:0000256" key="3">
    <source>
        <dbReference type="ARBA" id="ARBA00004496"/>
    </source>
</evidence>
<evidence type="ECO:0000259" key="13">
    <source>
        <dbReference type="Pfam" id="PF00156"/>
    </source>
</evidence>
<evidence type="ECO:0000256" key="8">
    <source>
        <dbReference type="ARBA" id="ARBA00022490"/>
    </source>
</evidence>
<dbReference type="InterPro" id="IPR000836">
    <property type="entry name" value="PRTase_dom"/>
</dbReference>
<proteinExistence type="inferred from homology"/>
<evidence type="ECO:0000256" key="11">
    <source>
        <dbReference type="ARBA" id="ARBA00022726"/>
    </source>
</evidence>
<name>A0A7S4NMF2_9EUKA</name>
<dbReference type="HAMAP" id="MF_00004">
    <property type="entry name" value="Aden_phosphoribosyltr"/>
    <property type="match status" value="1"/>
</dbReference>
<feature type="signal peptide" evidence="12">
    <location>
        <begin position="1"/>
        <end position="16"/>
    </location>
</feature>
<comment type="similarity">
    <text evidence="5">Belongs to the purine/pyrimidine phosphoribosyltransferase family.</text>
</comment>
<comment type="subunit">
    <text evidence="6">Homodimer.</text>
</comment>
<dbReference type="UniPathway" id="UPA00588">
    <property type="reaction ID" value="UER00646"/>
</dbReference>
<evidence type="ECO:0000256" key="1">
    <source>
        <dbReference type="ARBA" id="ARBA00000868"/>
    </source>
</evidence>
<dbReference type="GO" id="GO:0002055">
    <property type="term" value="F:adenine binding"/>
    <property type="evidence" value="ECO:0007669"/>
    <property type="project" value="TreeGrafter"/>
</dbReference>
<evidence type="ECO:0000313" key="14">
    <source>
        <dbReference type="EMBL" id="CAE2295410.1"/>
    </source>
</evidence>